<keyword evidence="5 7" id="KW-0949">S-adenosyl-L-methionine</keyword>
<protein>
    <recommendedName>
        <fullName evidence="6">rRNA methyltransferase 2, mitochondrial</fullName>
    </recommendedName>
</protein>
<dbReference type="HAMAP" id="MF_01547">
    <property type="entry name" value="RNA_methyltr_E"/>
    <property type="match status" value="1"/>
</dbReference>
<keyword evidence="2" id="KW-0698">rRNA processing</keyword>
<feature type="active site" description="Proton acceptor" evidence="7">
    <location>
        <position position="224"/>
    </location>
</feature>
<name>A0A1B7MUA0_9AGAM</name>
<evidence type="ECO:0000256" key="3">
    <source>
        <dbReference type="ARBA" id="ARBA00022603"/>
    </source>
</evidence>
<dbReference type="InterPro" id="IPR050082">
    <property type="entry name" value="RNA_methyltr_RlmE"/>
</dbReference>
<organism evidence="9 10">
    <name type="scientific">Rhizopogon vinicolor AM-OR11-026</name>
    <dbReference type="NCBI Taxonomy" id="1314800"/>
    <lineage>
        <taxon>Eukaryota</taxon>
        <taxon>Fungi</taxon>
        <taxon>Dikarya</taxon>
        <taxon>Basidiomycota</taxon>
        <taxon>Agaricomycotina</taxon>
        <taxon>Agaricomycetes</taxon>
        <taxon>Agaricomycetidae</taxon>
        <taxon>Boletales</taxon>
        <taxon>Suillineae</taxon>
        <taxon>Rhizopogonaceae</taxon>
        <taxon>Rhizopogon</taxon>
    </lineage>
</organism>
<evidence type="ECO:0000256" key="1">
    <source>
        <dbReference type="ARBA" id="ARBA00009258"/>
    </source>
</evidence>
<dbReference type="PANTHER" id="PTHR10920:SF18">
    <property type="entry name" value="RRNA METHYLTRANSFERASE 2, MITOCHONDRIAL"/>
    <property type="match status" value="1"/>
</dbReference>
<evidence type="ECO:0000313" key="9">
    <source>
        <dbReference type="EMBL" id="OAX36166.1"/>
    </source>
</evidence>
<evidence type="ECO:0000313" key="10">
    <source>
        <dbReference type="Proteomes" id="UP000092154"/>
    </source>
</evidence>
<evidence type="ECO:0000256" key="4">
    <source>
        <dbReference type="ARBA" id="ARBA00022679"/>
    </source>
</evidence>
<keyword evidence="10" id="KW-1185">Reference proteome</keyword>
<evidence type="ECO:0000256" key="6">
    <source>
        <dbReference type="ARBA" id="ARBA00041184"/>
    </source>
</evidence>
<dbReference type="InParanoid" id="A0A1B7MUA0"/>
<accession>A0A1B7MUA0</accession>
<evidence type="ECO:0000256" key="5">
    <source>
        <dbReference type="ARBA" id="ARBA00022691"/>
    </source>
</evidence>
<reference evidence="9 10" key="1">
    <citation type="submission" date="2016-06" db="EMBL/GenBank/DDBJ databases">
        <title>Comparative genomics of the ectomycorrhizal sister species Rhizopogon vinicolor and Rhizopogon vesiculosus (Basidiomycota: Boletales) reveals a divergence of the mating type B locus.</title>
        <authorList>
            <consortium name="DOE Joint Genome Institute"/>
            <person name="Mujic A.B."/>
            <person name="Kuo A."/>
            <person name="Tritt A."/>
            <person name="Lipzen A."/>
            <person name="Chen C."/>
            <person name="Johnson J."/>
            <person name="Sharma A."/>
            <person name="Barry K."/>
            <person name="Grigoriev I.V."/>
            <person name="Spatafora J.W."/>
        </authorList>
    </citation>
    <scope>NUCLEOTIDE SEQUENCE [LARGE SCALE GENOMIC DNA]</scope>
    <source>
        <strain evidence="9 10">AM-OR11-026</strain>
    </source>
</reference>
<dbReference type="Pfam" id="PF01728">
    <property type="entry name" value="FtsJ"/>
    <property type="match status" value="1"/>
</dbReference>
<dbReference type="SUPFAM" id="SSF53335">
    <property type="entry name" value="S-adenosyl-L-methionine-dependent methyltransferases"/>
    <property type="match status" value="1"/>
</dbReference>
<comment type="similarity">
    <text evidence="1">Belongs to the class I-like SAM-binding methyltransferase superfamily. RNA methyltransferase RlmE family.</text>
</comment>
<evidence type="ECO:0000256" key="2">
    <source>
        <dbReference type="ARBA" id="ARBA00022552"/>
    </source>
</evidence>
<keyword evidence="4 9" id="KW-0808">Transferase</keyword>
<dbReference type="PIRSF" id="PIRSF005461">
    <property type="entry name" value="23S_rRNA_mtase"/>
    <property type="match status" value="1"/>
</dbReference>
<dbReference type="InterPro" id="IPR015507">
    <property type="entry name" value="rRNA-MeTfrase_E"/>
</dbReference>
<dbReference type="OrthoDB" id="20105at2759"/>
<dbReference type="EMBL" id="KV448437">
    <property type="protein sequence ID" value="OAX36166.1"/>
    <property type="molecule type" value="Genomic_DNA"/>
</dbReference>
<keyword evidence="3 9" id="KW-0489">Methyltransferase</keyword>
<dbReference type="AlphaFoldDB" id="A0A1B7MUA0"/>
<gene>
    <name evidence="9" type="ORF">K503DRAFT_744830</name>
</gene>
<dbReference type="STRING" id="1314800.A0A1B7MUA0"/>
<evidence type="ECO:0000259" key="8">
    <source>
        <dbReference type="Pfam" id="PF01728"/>
    </source>
</evidence>
<proteinExistence type="inferred from homology"/>
<dbReference type="Gene3D" id="3.40.50.150">
    <property type="entry name" value="Vaccinia Virus protein VP39"/>
    <property type="match status" value="1"/>
</dbReference>
<dbReference type="PANTHER" id="PTHR10920">
    <property type="entry name" value="RIBOSOMAL RNA METHYLTRANSFERASE"/>
    <property type="match status" value="1"/>
</dbReference>
<feature type="domain" description="Ribosomal RNA methyltransferase FtsJ" evidence="8">
    <location>
        <begin position="37"/>
        <end position="267"/>
    </location>
</feature>
<sequence>MSFRQTLPLHKKSSAAWLARQSRDPFVKARLSSPSSYRSRSAFKLVELDEKWGRFLSRPSVRSVVDLGAAPGGWSQVVAERLGWTLDTEDDADNFGLREEAKVQKRGSWSVEPAHKIAGRGRIVALDLLPIAPIPGVQTLQMDFLAQGSACVVRDALKSPRNPEGTADVVLSDMAANFSGNKIRDTQMSLDICHAAFDFAKGALTVRKVDERGKASGGGILLLKHFSHPLLQEFRKEYLEPNFHLVHYIKPESSRSDSAEGYWLCRGWLGRT</sequence>
<dbReference type="InterPro" id="IPR029063">
    <property type="entry name" value="SAM-dependent_MTases_sf"/>
</dbReference>
<dbReference type="Proteomes" id="UP000092154">
    <property type="component" value="Unassembled WGS sequence"/>
</dbReference>
<dbReference type="GO" id="GO:0008650">
    <property type="term" value="F:rRNA (uridine-2'-O-)-methyltransferase activity"/>
    <property type="evidence" value="ECO:0007669"/>
    <property type="project" value="TreeGrafter"/>
</dbReference>
<dbReference type="GO" id="GO:0005739">
    <property type="term" value="C:mitochondrion"/>
    <property type="evidence" value="ECO:0007669"/>
    <property type="project" value="TreeGrafter"/>
</dbReference>
<dbReference type="FunCoup" id="A0A1B7MUA0">
    <property type="interactions" value="1364"/>
</dbReference>
<dbReference type="InterPro" id="IPR002877">
    <property type="entry name" value="RNA_MeTrfase_FtsJ_dom"/>
</dbReference>
<evidence type="ECO:0000256" key="7">
    <source>
        <dbReference type="PIRSR" id="PIRSR005461-1"/>
    </source>
</evidence>